<feature type="region of interest" description="Disordered" evidence="1">
    <location>
        <begin position="1"/>
        <end position="48"/>
    </location>
</feature>
<dbReference type="RefSeq" id="WP_382341447.1">
    <property type="nucleotide sequence ID" value="NZ_JBHLUV010000013.1"/>
</dbReference>
<keyword evidence="3" id="KW-1185">Reference proteome</keyword>
<dbReference type="Proteomes" id="UP000528286">
    <property type="component" value="Unassembled WGS sequence"/>
</dbReference>
<proteinExistence type="predicted"/>
<evidence type="ECO:0000256" key="1">
    <source>
        <dbReference type="SAM" id="MobiDB-lite"/>
    </source>
</evidence>
<name>A0A7W6J9Z3_9HYPH</name>
<organism evidence="2 3">
    <name type="scientific">Gellertiella hungarica</name>
    <dbReference type="NCBI Taxonomy" id="1572859"/>
    <lineage>
        <taxon>Bacteria</taxon>
        <taxon>Pseudomonadati</taxon>
        <taxon>Pseudomonadota</taxon>
        <taxon>Alphaproteobacteria</taxon>
        <taxon>Hyphomicrobiales</taxon>
        <taxon>Rhizobiaceae</taxon>
        <taxon>Gellertiella</taxon>
    </lineage>
</organism>
<reference evidence="2 3" key="1">
    <citation type="submission" date="2020-08" db="EMBL/GenBank/DDBJ databases">
        <title>Genomic Encyclopedia of Type Strains, Phase IV (KMG-IV): sequencing the most valuable type-strain genomes for metagenomic binning, comparative biology and taxonomic classification.</title>
        <authorList>
            <person name="Goeker M."/>
        </authorList>
    </citation>
    <scope>NUCLEOTIDE SEQUENCE [LARGE SCALE GENOMIC DNA]</scope>
    <source>
        <strain evidence="2 3">DSM 29853</strain>
    </source>
</reference>
<dbReference type="AlphaFoldDB" id="A0A7W6J9Z3"/>
<accession>A0A7W6J9Z3</accession>
<sequence length="48" mass="5206">MNITAPKQATAYARQEFNTPTGLDGSKYKRARSEQEAGLPLDLLAPAN</sequence>
<evidence type="ECO:0000313" key="3">
    <source>
        <dbReference type="Proteomes" id="UP000528286"/>
    </source>
</evidence>
<protein>
    <submittedName>
        <fullName evidence="2">Uncharacterized protein</fullName>
    </submittedName>
</protein>
<dbReference type="EMBL" id="JACIEZ010000010">
    <property type="protein sequence ID" value="MBB4066558.1"/>
    <property type="molecule type" value="Genomic_DNA"/>
</dbReference>
<evidence type="ECO:0000313" key="2">
    <source>
        <dbReference type="EMBL" id="MBB4066558.1"/>
    </source>
</evidence>
<comment type="caution">
    <text evidence="2">The sequence shown here is derived from an EMBL/GenBank/DDBJ whole genome shotgun (WGS) entry which is preliminary data.</text>
</comment>
<gene>
    <name evidence="2" type="ORF">GGR23_003775</name>
</gene>